<evidence type="ECO:0000256" key="2">
    <source>
        <dbReference type="RuleBase" id="RU363019"/>
    </source>
</evidence>
<evidence type="ECO:0000256" key="3">
    <source>
        <dbReference type="SAM" id="MobiDB-lite"/>
    </source>
</evidence>
<dbReference type="PRINTS" id="PR00153">
    <property type="entry name" value="CSAPPISMRASE"/>
</dbReference>
<dbReference type="PROSITE" id="PS00170">
    <property type="entry name" value="CSA_PPIASE_1"/>
    <property type="match status" value="1"/>
</dbReference>
<gene>
    <name evidence="5" type="ORF">FB557_0379</name>
</gene>
<dbReference type="SUPFAM" id="SSF50891">
    <property type="entry name" value="Cyclophilin-like"/>
    <property type="match status" value="1"/>
</dbReference>
<dbReference type="GO" id="GO:0006457">
    <property type="term" value="P:protein folding"/>
    <property type="evidence" value="ECO:0007669"/>
    <property type="project" value="InterPro"/>
</dbReference>
<dbReference type="RefSeq" id="WP_144855115.1">
    <property type="nucleotide sequence ID" value="NZ_BAAAYT010000002.1"/>
</dbReference>
<comment type="similarity">
    <text evidence="2">Belongs to the cyclophilin-type PPIase family.</text>
</comment>
<dbReference type="Gene3D" id="2.40.100.10">
    <property type="entry name" value="Cyclophilin-like"/>
    <property type="match status" value="1"/>
</dbReference>
<comment type="caution">
    <text evidence="5">The sequence shown here is derived from an EMBL/GenBank/DDBJ whole genome shotgun (WGS) entry which is preliminary data.</text>
</comment>
<keyword evidence="2 5" id="KW-0413">Isomerase</keyword>
<accession>A0A560WGZ8</accession>
<dbReference type="Pfam" id="PF00160">
    <property type="entry name" value="Pro_isomerase"/>
    <property type="match status" value="1"/>
</dbReference>
<dbReference type="PANTHER" id="PTHR45625:SF3">
    <property type="entry name" value="PEPTIDYL-PROLYL CIS-TRANS ISOMERASE B-RELATED"/>
    <property type="match status" value="1"/>
</dbReference>
<dbReference type="OrthoDB" id="5507614at2"/>
<proteinExistence type="inferred from homology"/>
<dbReference type="CDD" id="cd00317">
    <property type="entry name" value="cyclophilin"/>
    <property type="match status" value="1"/>
</dbReference>
<evidence type="ECO:0000256" key="1">
    <source>
        <dbReference type="ARBA" id="ARBA00002388"/>
    </source>
</evidence>
<feature type="chain" id="PRO_5039755992" description="Peptidyl-prolyl cis-trans isomerase" evidence="2">
    <location>
        <begin position="22"/>
        <end position="230"/>
    </location>
</feature>
<reference evidence="5 6" key="1">
    <citation type="submission" date="2019-06" db="EMBL/GenBank/DDBJ databases">
        <title>Sequencing the genomes of 1000 actinobacteria strains.</title>
        <authorList>
            <person name="Klenk H.-P."/>
        </authorList>
    </citation>
    <scope>NUCLEOTIDE SEQUENCE [LARGE SCALE GENOMIC DNA]</scope>
    <source>
        <strain evidence="5 6">DSM 18935</strain>
    </source>
</reference>
<feature type="compositionally biased region" description="Polar residues" evidence="3">
    <location>
        <begin position="214"/>
        <end position="224"/>
    </location>
</feature>
<keyword evidence="2" id="KW-0732">Signal</keyword>
<dbReference type="InterPro" id="IPR044666">
    <property type="entry name" value="Cyclophilin_A-like"/>
</dbReference>
<dbReference type="EC" id="5.2.1.8" evidence="2"/>
<organism evidence="5 6">
    <name type="scientific">Marihabitans asiaticum</name>
    <dbReference type="NCBI Taxonomy" id="415218"/>
    <lineage>
        <taxon>Bacteria</taxon>
        <taxon>Bacillati</taxon>
        <taxon>Actinomycetota</taxon>
        <taxon>Actinomycetes</taxon>
        <taxon>Micrococcales</taxon>
        <taxon>Intrasporangiaceae</taxon>
        <taxon>Marihabitans</taxon>
    </lineage>
</organism>
<feature type="domain" description="PPIase cyclophilin-type" evidence="4">
    <location>
        <begin position="85"/>
        <end position="227"/>
    </location>
</feature>
<keyword evidence="2" id="KW-0697">Rotamase</keyword>
<feature type="compositionally biased region" description="Polar residues" evidence="3">
    <location>
        <begin position="32"/>
        <end position="47"/>
    </location>
</feature>
<dbReference type="InterPro" id="IPR029000">
    <property type="entry name" value="Cyclophilin-like_dom_sf"/>
</dbReference>
<comment type="catalytic activity">
    <reaction evidence="2">
        <text>[protein]-peptidylproline (omega=180) = [protein]-peptidylproline (omega=0)</text>
        <dbReference type="Rhea" id="RHEA:16237"/>
        <dbReference type="Rhea" id="RHEA-COMP:10747"/>
        <dbReference type="Rhea" id="RHEA-COMP:10748"/>
        <dbReference type="ChEBI" id="CHEBI:83833"/>
        <dbReference type="ChEBI" id="CHEBI:83834"/>
        <dbReference type="EC" id="5.2.1.8"/>
    </reaction>
</comment>
<feature type="region of interest" description="Disordered" evidence="3">
    <location>
        <begin position="208"/>
        <end position="230"/>
    </location>
</feature>
<feature type="region of interest" description="Disordered" evidence="3">
    <location>
        <begin position="25"/>
        <end position="58"/>
    </location>
</feature>
<dbReference type="EMBL" id="VIUW01000001">
    <property type="protein sequence ID" value="TWD16836.1"/>
    <property type="molecule type" value="Genomic_DNA"/>
</dbReference>
<dbReference type="PANTHER" id="PTHR45625">
    <property type="entry name" value="PEPTIDYL-PROLYL CIS-TRANS ISOMERASE-RELATED"/>
    <property type="match status" value="1"/>
</dbReference>
<keyword evidence="6" id="KW-1185">Reference proteome</keyword>
<feature type="signal peptide" evidence="2">
    <location>
        <begin position="1"/>
        <end position="21"/>
    </location>
</feature>
<dbReference type="InterPro" id="IPR002130">
    <property type="entry name" value="Cyclophilin-type_PPIase_dom"/>
</dbReference>
<dbReference type="PROSITE" id="PS50072">
    <property type="entry name" value="CSA_PPIASE_2"/>
    <property type="match status" value="1"/>
</dbReference>
<sequence length="230" mass="23781">MRRVAPRALALIALPALLLPAACSEDAPENPTGVSESTVSDGASESAATVDCPPEGGAQEQVQSFDAAPPMCIDTAKTYTAVMTTDAGEITIELDDDKAPETVNNFVVLSRYKFYDGVTFHRVIPTFMIQGGDPSGDGSGGPGYTFGDELPDAGEYEVGSVAMANAGPDTNGSQFFIVTGDAGVALPAKYTLFGTVTDGMDVVKTIEGDGSESGAPQTTHTIESVTIEEE</sequence>
<protein>
    <recommendedName>
        <fullName evidence="2">Peptidyl-prolyl cis-trans isomerase</fullName>
        <shortName evidence="2">PPIase</shortName>
        <ecNumber evidence="2">5.2.1.8</ecNumber>
    </recommendedName>
</protein>
<dbReference type="AlphaFoldDB" id="A0A560WGZ8"/>
<evidence type="ECO:0000313" key="5">
    <source>
        <dbReference type="EMBL" id="TWD16836.1"/>
    </source>
</evidence>
<name>A0A560WGZ8_9MICO</name>
<evidence type="ECO:0000259" key="4">
    <source>
        <dbReference type="PROSITE" id="PS50072"/>
    </source>
</evidence>
<dbReference type="InterPro" id="IPR020892">
    <property type="entry name" value="Cyclophilin-type_PPIase_CS"/>
</dbReference>
<comment type="function">
    <text evidence="1 2">PPIases accelerate the folding of proteins. It catalyzes the cis-trans isomerization of proline imidic peptide bonds in oligopeptides.</text>
</comment>
<dbReference type="GO" id="GO:0003755">
    <property type="term" value="F:peptidyl-prolyl cis-trans isomerase activity"/>
    <property type="evidence" value="ECO:0007669"/>
    <property type="project" value="UniProtKB-UniRule"/>
</dbReference>
<evidence type="ECO:0000313" key="6">
    <source>
        <dbReference type="Proteomes" id="UP000315628"/>
    </source>
</evidence>
<dbReference type="Proteomes" id="UP000315628">
    <property type="component" value="Unassembled WGS sequence"/>
</dbReference>